<dbReference type="AlphaFoldDB" id="A0A6G1CIC4"/>
<comment type="caution">
    <text evidence="1">The sequence shown here is derived from an EMBL/GenBank/DDBJ whole genome shotgun (WGS) entry which is preliminary data.</text>
</comment>
<organism evidence="1 2">
    <name type="scientific">Oryza meyeriana var. granulata</name>
    <dbReference type="NCBI Taxonomy" id="110450"/>
    <lineage>
        <taxon>Eukaryota</taxon>
        <taxon>Viridiplantae</taxon>
        <taxon>Streptophyta</taxon>
        <taxon>Embryophyta</taxon>
        <taxon>Tracheophyta</taxon>
        <taxon>Spermatophyta</taxon>
        <taxon>Magnoliopsida</taxon>
        <taxon>Liliopsida</taxon>
        <taxon>Poales</taxon>
        <taxon>Poaceae</taxon>
        <taxon>BOP clade</taxon>
        <taxon>Oryzoideae</taxon>
        <taxon>Oryzeae</taxon>
        <taxon>Oryzinae</taxon>
        <taxon>Oryza</taxon>
        <taxon>Oryza meyeriana</taxon>
    </lineage>
</organism>
<reference evidence="1 2" key="1">
    <citation type="submission" date="2019-11" db="EMBL/GenBank/DDBJ databases">
        <title>Whole genome sequence of Oryza granulata.</title>
        <authorList>
            <person name="Li W."/>
        </authorList>
    </citation>
    <scope>NUCLEOTIDE SEQUENCE [LARGE SCALE GENOMIC DNA]</scope>
    <source>
        <strain evidence="2">cv. Menghai</strain>
        <tissue evidence="1">Leaf</tissue>
    </source>
</reference>
<proteinExistence type="predicted"/>
<gene>
    <name evidence="1" type="ORF">E2562_024095</name>
</gene>
<dbReference type="Proteomes" id="UP000479710">
    <property type="component" value="Unassembled WGS sequence"/>
</dbReference>
<evidence type="ECO:0000313" key="1">
    <source>
        <dbReference type="EMBL" id="KAF0899777.1"/>
    </source>
</evidence>
<name>A0A6G1CIC4_9ORYZ</name>
<evidence type="ECO:0000313" key="2">
    <source>
        <dbReference type="Proteomes" id="UP000479710"/>
    </source>
</evidence>
<keyword evidence="2" id="KW-1185">Reference proteome</keyword>
<protein>
    <submittedName>
        <fullName evidence="1">Uncharacterized protein</fullName>
    </submittedName>
</protein>
<sequence length="89" mass="9901">MSGAFFLLRTPRARLNPSIHTGVLVSSPNSSRLPSLLLQLLFHRLQLCQGVSRPSLSYRLALLRLLLPQGRCHQLGARSRTGCRSGKEH</sequence>
<accession>A0A6G1CIC4</accession>
<dbReference type="EMBL" id="SPHZ02000009">
    <property type="protein sequence ID" value="KAF0899777.1"/>
    <property type="molecule type" value="Genomic_DNA"/>
</dbReference>